<keyword evidence="3" id="KW-1185">Reference proteome</keyword>
<evidence type="ECO:0000256" key="1">
    <source>
        <dbReference type="SAM" id="MobiDB-lite"/>
    </source>
</evidence>
<name>L8GIB8_ACACF</name>
<dbReference type="EMBL" id="KB008113">
    <property type="protein sequence ID" value="ELR12498.1"/>
    <property type="molecule type" value="Genomic_DNA"/>
</dbReference>
<dbReference type="VEuPathDB" id="AmoebaDB:ACA1_346880"/>
<reference evidence="2 3" key="1">
    <citation type="journal article" date="2013" name="Genome Biol.">
        <title>Genome of Acanthamoeba castellanii highlights extensive lateral gene transfer and early evolution of tyrosine kinase signaling.</title>
        <authorList>
            <person name="Clarke M."/>
            <person name="Lohan A.J."/>
            <person name="Liu B."/>
            <person name="Lagkouvardos I."/>
            <person name="Roy S."/>
            <person name="Zafar N."/>
            <person name="Bertelli C."/>
            <person name="Schilde C."/>
            <person name="Kianianmomeni A."/>
            <person name="Burglin T.R."/>
            <person name="Frech C."/>
            <person name="Turcotte B."/>
            <person name="Kopec K.O."/>
            <person name="Synnott J.M."/>
            <person name="Choo C."/>
            <person name="Paponov I."/>
            <person name="Finkler A."/>
            <person name="Soon Heng Tan C."/>
            <person name="Hutchins A.P."/>
            <person name="Weinmeier T."/>
            <person name="Rattei T."/>
            <person name="Chu J.S."/>
            <person name="Gimenez G."/>
            <person name="Irimia M."/>
            <person name="Rigden D.J."/>
            <person name="Fitzpatrick D.A."/>
            <person name="Lorenzo-Morales J."/>
            <person name="Bateman A."/>
            <person name="Chiu C.H."/>
            <person name="Tang P."/>
            <person name="Hegemann P."/>
            <person name="Fromm H."/>
            <person name="Raoult D."/>
            <person name="Greub G."/>
            <person name="Miranda-Saavedra D."/>
            <person name="Chen N."/>
            <person name="Nash P."/>
            <person name="Ginger M.L."/>
            <person name="Horn M."/>
            <person name="Schaap P."/>
            <person name="Caler L."/>
            <person name="Loftus B."/>
        </authorList>
    </citation>
    <scope>NUCLEOTIDE SEQUENCE [LARGE SCALE GENOMIC DNA]</scope>
    <source>
        <strain evidence="2 3">Neff</strain>
    </source>
</reference>
<evidence type="ECO:0000313" key="2">
    <source>
        <dbReference type="EMBL" id="ELR12498.1"/>
    </source>
</evidence>
<dbReference type="Proteomes" id="UP000011083">
    <property type="component" value="Unassembled WGS sequence"/>
</dbReference>
<accession>L8GIB8</accession>
<dbReference type="KEGG" id="acan:ACA1_346880"/>
<gene>
    <name evidence="2" type="ORF">ACA1_346880</name>
</gene>
<dbReference type="GeneID" id="14913004"/>
<protein>
    <submittedName>
        <fullName evidence="2">Uncharacterized protein</fullName>
    </submittedName>
</protein>
<dbReference type="RefSeq" id="XP_004334511.1">
    <property type="nucleotide sequence ID" value="XM_004334463.1"/>
</dbReference>
<feature type="compositionally biased region" description="Polar residues" evidence="1">
    <location>
        <begin position="1"/>
        <end position="25"/>
    </location>
</feature>
<feature type="region of interest" description="Disordered" evidence="1">
    <location>
        <begin position="1"/>
        <end position="67"/>
    </location>
</feature>
<dbReference type="AlphaFoldDB" id="L8GIB8"/>
<proteinExistence type="predicted"/>
<sequence length="67" mass="7167">MGATAGSLQRSRTPEYSAQGSQELRFSSACRAGPTRRRQGHATDTADDVNRDRVAPCPVATNRSTST</sequence>
<evidence type="ECO:0000313" key="3">
    <source>
        <dbReference type="Proteomes" id="UP000011083"/>
    </source>
</evidence>
<organism evidence="2 3">
    <name type="scientific">Acanthamoeba castellanii (strain ATCC 30010 / Neff)</name>
    <dbReference type="NCBI Taxonomy" id="1257118"/>
    <lineage>
        <taxon>Eukaryota</taxon>
        <taxon>Amoebozoa</taxon>
        <taxon>Discosea</taxon>
        <taxon>Longamoebia</taxon>
        <taxon>Centramoebida</taxon>
        <taxon>Acanthamoebidae</taxon>
        <taxon>Acanthamoeba</taxon>
    </lineage>
</organism>